<comment type="caution">
    <text evidence="1">The sequence shown here is derived from an EMBL/GenBank/DDBJ whole genome shotgun (WGS) entry which is preliminary data.</text>
</comment>
<dbReference type="Proteomes" id="UP001589797">
    <property type="component" value="Unassembled WGS sequence"/>
</dbReference>
<dbReference type="InterPro" id="IPR021660">
    <property type="entry name" value="DUF3253"/>
</dbReference>
<accession>A0ABV6FPH5</accession>
<dbReference type="RefSeq" id="WP_382386200.1">
    <property type="nucleotide sequence ID" value="NZ_JBHLWI010000007.1"/>
</dbReference>
<keyword evidence="2" id="KW-1185">Reference proteome</keyword>
<gene>
    <name evidence="1" type="ORF">ACFFIP_03625</name>
</gene>
<dbReference type="EMBL" id="JBHLWI010000007">
    <property type="protein sequence ID" value="MFC0261757.1"/>
    <property type="molecule type" value="Genomic_DNA"/>
</dbReference>
<reference evidence="1 2" key="1">
    <citation type="submission" date="2024-09" db="EMBL/GenBank/DDBJ databases">
        <authorList>
            <person name="Sun Q."/>
            <person name="Mori K."/>
        </authorList>
    </citation>
    <scope>NUCLEOTIDE SEQUENCE [LARGE SCALE GENOMIC DNA]</scope>
    <source>
        <strain evidence="1 2">CCM 7650</strain>
    </source>
</reference>
<evidence type="ECO:0000313" key="1">
    <source>
        <dbReference type="EMBL" id="MFC0261757.1"/>
    </source>
</evidence>
<protein>
    <submittedName>
        <fullName evidence="1">DUF3253 domain-containing protein</fullName>
    </submittedName>
</protein>
<proteinExistence type="predicted"/>
<dbReference type="InterPro" id="IPR036388">
    <property type="entry name" value="WH-like_DNA-bd_sf"/>
</dbReference>
<dbReference type="SUPFAM" id="SSF46785">
    <property type="entry name" value="Winged helix' DNA-binding domain"/>
    <property type="match status" value="1"/>
</dbReference>
<evidence type="ECO:0000313" key="2">
    <source>
        <dbReference type="Proteomes" id="UP001589797"/>
    </source>
</evidence>
<dbReference type="Gene3D" id="1.10.10.10">
    <property type="entry name" value="Winged helix-like DNA-binding domain superfamily/Winged helix DNA-binding domain"/>
    <property type="match status" value="1"/>
</dbReference>
<dbReference type="InterPro" id="IPR036390">
    <property type="entry name" value="WH_DNA-bd_sf"/>
</dbReference>
<dbReference type="Pfam" id="PF11625">
    <property type="entry name" value="DUF3253"/>
    <property type="match status" value="1"/>
</dbReference>
<organism evidence="1 2">
    <name type="scientific">Fontibacter flavus</name>
    <dbReference type="NCBI Taxonomy" id="654838"/>
    <lineage>
        <taxon>Bacteria</taxon>
        <taxon>Pseudomonadati</taxon>
        <taxon>Bacteroidota</taxon>
        <taxon>Cytophagia</taxon>
        <taxon>Cytophagales</taxon>
        <taxon>Cyclobacteriaceae</taxon>
        <taxon>Fontibacter</taxon>
    </lineage>
</organism>
<name>A0ABV6FPH5_9BACT</name>
<sequence length="85" mass="9911">MPENIMPNILSMAIMEMLRMRKGDSFGPEEVVKWIYPSSWRYFMDEVLAQMMLLYREGKISVSLNGKLISMHELPEEKVKIGPAF</sequence>